<dbReference type="InterPro" id="IPR000064">
    <property type="entry name" value="NLP_P60_dom"/>
</dbReference>
<keyword evidence="4" id="KW-0788">Thiol protease</keyword>
<accession>U5NAD6</accession>
<sequence>MKKINLIKAEQNFWGFFEVGEVVRRTLSILVGGCVGALAWVAVAHADPDLAVANTGLLVPGFNLDPRAIATATQAVQGGGAEPVLAVPDTTAPKIAVPDIAVSDTALPWNAGNAGVSVAPAAPVAPAVPTGSSSLPLPDLGALSERIDQASATLGASIGSSAASLIDTAMGFLGVPYRRGGQSPDGGFDCSGFVRTVYAQTLGLVLPHKASQQAQVTQRIDKSELQPGDLVFFNTMRRAFSHVGIYLGGGRFVHSPRTGSSVRVEDMSMSYWRNRFNGARRVLDAEGTEARSSGTGAW</sequence>
<dbReference type="Gene3D" id="3.90.1720.10">
    <property type="entry name" value="endopeptidase domain like (from Nostoc punctiforme)"/>
    <property type="match status" value="1"/>
</dbReference>
<dbReference type="PROSITE" id="PS51935">
    <property type="entry name" value="NLPC_P60"/>
    <property type="match status" value="1"/>
</dbReference>
<dbReference type="EMBL" id="CP004885">
    <property type="protein sequence ID" value="AGX87223.1"/>
    <property type="molecule type" value="Genomic_DNA"/>
</dbReference>
<feature type="domain" description="NlpC/P60" evidence="5">
    <location>
        <begin position="159"/>
        <end position="283"/>
    </location>
</feature>
<name>U5NAD6_9BURK</name>
<dbReference type="GO" id="GO:0008234">
    <property type="term" value="F:cysteine-type peptidase activity"/>
    <property type="evidence" value="ECO:0007669"/>
    <property type="project" value="UniProtKB-KW"/>
</dbReference>
<dbReference type="HOGENOM" id="CLU_932821_0_0_4"/>
<gene>
    <name evidence="6" type="ORF">Cenrod_1130</name>
</gene>
<dbReference type="InterPro" id="IPR038765">
    <property type="entry name" value="Papain-like_cys_pep_sf"/>
</dbReference>
<dbReference type="MEROPS" id="C40.006"/>
<evidence type="ECO:0000256" key="1">
    <source>
        <dbReference type="ARBA" id="ARBA00007074"/>
    </source>
</evidence>
<evidence type="ECO:0000313" key="6">
    <source>
        <dbReference type="EMBL" id="AGX87223.1"/>
    </source>
</evidence>
<keyword evidence="3 6" id="KW-0378">Hydrolase</keyword>
<dbReference type="AlphaFoldDB" id="U5NAD6"/>
<keyword evidence="2" id="KW-0645">Protease</keyword>
<evidence type="ECO:0000256" key="2">
    <source>
        <dbReference type="ARBA" id="ARBA00022670"/>
    </source>
</evidence>
<evidence type="ECO:0000256" key="3">
    <source>
        <dbReference type="ARBA" id="ARBA00022801"/>
    </source>
</evidence>
<dbReference type="STRING" id="946483.Cenrod_1130"/>
<organism evidence="6 7">
    <name type="scientific">Candidatus Symbiobacter mobilis CR</name>
    <dbReference type="NCBI Taxonomy" id="946483"/>
    <lineage>
        <taxon>Bacteria</taxon>
        <taxon>Pseudomonadati</taxon>
        <taxon>Pseudomonadota</taxon>
        <taxon>Betaproteobacteria</taxon>
        <taxon>Burkholderiales</taxon>
        <taxon>Comamonadaceae</taxon>
    </lineage>
</organism>
<dbReference type="KEGG" id="cbx:Cenrod_1130"/>
<dbReference type="Pfam" id="PF00877">
    <property type="entry name" value="NLPC_P60"/>
    <property type="match status" value="1"/>
</dbReference>
<dbReference type="GO" id="GO:0006508">
    <property type="term" value="P:proteolysis"/>
    <property type="evidence" value="ECO:0007669"/>
    <property type="project" value="UniProtKB-KW"/>
</dbReference>
<protein>
    <submittedName>
        <fullName evidence="6">Cell wall-associated hydrolase</fullName>
    </submittedName>
</protein>
<keyword evidence="7" id="KW-1185">Reference proteome</keyword>
<dbReference type="SUPFAM" id="SSF54001">
    <property type="entry name" value="Cysteine proteinases"/>
    <property type="match status" value="1"/>
</dbReference>
<dbReference type="Proteomes" id="UP000017184">
    <property type="component" value="Chromosome"/>
</dbReference>
<dbReference type="InterPro" id="IPR051202">
    <property type="entry name" value="Peptidase_C40"/>
</dbReference>
<reference evidence="6 7" key="1">
    <citation type="journal article" date="2013" name="Genome Biol.">
        <title>Genomic analysis reveals key aspects of prokaryotic symbiosis in the phototrophic consortium "Chlorochromatium aggregatum".</title>
        <authorList>
            <person name="Liu Z."/>
            <person name="Muller J."/>
            <person name="Li T."/>
            <person name="Alvey R.M."/>
            <person name="Vogl K."/>
            <person name="Frigaard N.U."/>
            <person name="Rockwell N.C."/>
            <person name="Boyd E.S."/>
            <person name="Tomsho L.P."/>
            <person name="Schuster S.C."/>
            <person name="Henke P."/>
            <person name="Rohde M."/>
            <person name="Overmann J."/>
            <person name="Bryant D.A."/>
        </authorList>
    </citation>
    <scope>NUCLEOTIDE SEQUENCE [LARGE SCALE GENOMIC DNA]</scope>
    <source>
        <strain evidence="6">CR</strain>
    </source>
</reference>
<evidence type="ECO:0000256" key="4">
    <source>
        <dbReference type="ARBA" id="ARBA00022807"/>
    </source>
</evidence>
<comment type="similarity">
    <text evidence="1">Belongs to the peptidase C40 family.</text>
</comment>
<dbReference type="PANTHER" id="PTHR47053:SF1">
    <property type="entry name" value="MUREIN DD-ENDOPEPTIDASE MEPH-RELATED"/>
    <property type="match status" value="1"/>
</dbReference>
<dbReference type="eggNOG" id="COG0791">
    <property type="taxonomic scope" value="Bacteria"/>
</dbReference>
<evidence type="ECO:0000313" key="7">
    <source>
        <dbReference type="Proteomes" id="UP000017184"/>
    </source>
</evidence>
<proteinExistence type="inferred from homology"/>
<evidence type="ECO:0000259" key="5">
    <source>
        <dbReference type="PROSITE" id="PS51935"/>
    </source>
</evidence>
<dbReference type="PANTHER" id="PTHR47053">
    <property type="entry name" value="MUREIN DD-ENDOPEPTIDASE MEPH-RELATED"/>
    <property type="match status" value="1"/>
</dbReference>